<protein>
    <submittedName>
        <fullName evidence="1">Uncharacterized protein</fullName>
    </submittedName>
</protein>
<comment type="caution">
    <text evidence="1">The sequence shown here is derived from an EMBL/GenBank/DDBJ whole genome shotgun (WGS) entry which is preliminary data.</text>
</comment>
<proteinExistence type="predicted"/>
<dbReference type="Proteomes" id="UP000223913">
    <property type="component" value="Unassembled WGS sequence"/>
</dbReference>
<gene>
    <name evidence="1" type="ORF">CRP01_06110</name>
</gene>
<accession>A0A2D0NGQ2</accession>
<keyword evidence="2" id="KW-1185">Reference proteome</keyword>
<evidence type="ECO:0000313" key="2">
    <source>
        <dbReference type="Proteomes" id="UP000223913"/>
    </source>
</evidence>
<dbReference type="AlphaFoldDB" id="A0A2D0NGQ2"/>
<evidence type="ECO:0000313" key="1">
    <source>
        <dbReference type="EMBL" id="PHN07671.1"/>
    </source>
</evidence>
<reference evidence="1 2" key="1">
    <citation type="submission" date="2017-10" db="EMBL/GenBank/DDBJ databases">
        <title>The draft genome sequence of Lewinella nigricans NBRC 102662.</title>
        <authorList>
            <person name="Wang K."/>
        </authorList>
    </citation>
    <scope>NUCLEOTIDE SEQUENCE [LARGE SCALE GENOMIC DNA]</scope>
    <source>
        <strain evidence="1 2">NBRC 102662</strain>
    </source>
</reference>
<name>A0A2D0NGQ2_FLAN2</name>
<dbReference type="EMBL" id="PDUD01000009">
    <property type="protein sequence ID" value="PHN07671.1"/>
    <property type="molecule type" value="Genomic_DNA"/>
</dbReference>
<sequence>MAMLPSKCFVAEERLFGSVIVRQVSILKNIDQNSIYLCVFFVYWRWKMHLLEKFMFFHFRKQKMQW</sequence>
<organism evidence="1 2">
    <name type="scientific">Flavilitoribacter nigricans (strain ATCC 23147 / DSM 23189 / NBRC 102662 / NCIMB 1420 / SS-2)</name>
    <name type="common">Lewinella nigricans</name>
    <dbReference type="NCBI Taxonomy" id="1122177"/>
    <lineage>
        <taxon>Bacteria</taxon>
        <taxon>Pseudomonadati</taxon>
        <taxon>Bacteroidota</taxon>
        <taxon>Saprospiria</taxon>
        <taxon>Saprospirales</taxon>
        <taxon>Lewinellaceae</taxon>
        <taxon>Flavilitoribacter</taxon>
    </lineage>
</organism>